<gene>
    <name evidence="1" type="ORF">JBS370_LOCUS42592</name>
</gene>
<evidence type="ECO:0000313" key="1">
    <source>
        <dbReference type="EMBL" id="CAF4372874.1"/>
    </source>
</evidence>
<reference evidence="1" key="1">
    <citation type="submission" date="2021-02" db="EMBL/GenBank/DDBJ databases">
        <authorList>
            <person name="Nowell W R."/>
        </authorList>
    </citation>
    <scope>NUCLEOTIDE SEQUENCE</scope>
</reference>
<sequence length="122" mass="14292">IPIYFTQLQAIQLRILLQNEHYKQYLPIFKETISSLVLDYQNATIFSQIDHEILNEFITNDTSTVLNTLIIDGVCLSIDSENFQTCQTLKRLTLSVEYQHHLFILLEYLPQLEYLNIGIREG</sequence>
<accession>A0A820MHK0</accession>
<dbReference type="AlphaFoldDB" id="A0A820MHK0"/>
<feature type="non-terminal residue" evidence="1">
    <location>
        <position position="122"/>
    </location>
</feature>
<evidence type="ECO:0000313" key="2">
    <source>
        <dbReference type="Proteomes" id="UP000663836"/>
    </source>
</evidence>
<feature type="non-terminal residue" evidence="1">
    <location>
        <position position="1"/>
    </location>
</feature>
<protein>
    <submittedName>
        <fullName evidence="1">Uncharacterized protein</fullName>
    </submittedName>
</protein>
<dbReference type="Proteomes" id="UP000663836">
    <property type="component" value="Unassembled WGS sequence"/>
</dbReference>
<comment type="caution">
    <text evidence="1">The sequence shown here is derived from an EMBL/GenBank/DDBJ whole genome shotgun (WGS) entry which is preliminary data.</text>
</comment>
<name>A0A820MHK0_9BILA</name>
<organism evidence="1 2">
    <name type="scientific">Rotaria sordida</name>
    <dbReference type="NCBI Taxonomy" id="392033"/>
    <lineage>
        <taxon>Eukaryota</taxon>
        <taxon>Metazoa</taxon>
        <taxon>Spiralia</taxon>
        <taxon>Gnathifera</taxon>
        <taxon>Rotifera</taxon>
        <taxon>Eurotatoria</taxon>
        <taxon>Bdelloidea</taxon>
        <taxon>Philodinida</taxon>
        <taxon>Philodinidae</taxon>
        <taxon>Rotaria</taxon>
    </lineage>
</organism>
<dbReference type="EMBL" id="CAJOBD010057838">
    <property type="protein sequence ID" value="CAF4372874.1"/>
    <property type="molecule type" value="Genomic_DNA"/>
</dbReference>
<proteinExistence type="predicted"/>